<reference evidence="2 3" key="1">
    <citation type="submission" date="2024-08" db="EMBL/GenBank/DDBJ databases">
        <authorList>
            <person name="Feng Z."/>
            <person name="Ronholm J."/>
        </authorList>
    </citation>
    <scope>NUCLEOTIDE SEQUENCE [LARGE SCALE GENOMIC DNA]</scope>
    <source>
        <strain evidence="2 3">4-AB0-8</strain>
    </source>
</reference>
<protein>
    <submittedName>
        <fullName evidence="2">DUF3108 domain-containing protein</fullName>
    </submittedName>
</protein>
<dbReference type="EMBL" id="JBGJLR010000002">
    <property type="protein sequence ID" value="MEZ2738319.1"/>
    <property type="molecule type" value="Genomic_DNA"/>
</dbReference>
<proteinExistence type="predicted"/>
<feature type="region of interest" description="Disordered" evidence="1">
    <location>
        <begin position="122"/>
        <end position="148"/>
    </location>
</feature>
<dbReference type="Proteomes" id="UP001567350">
    <property type="component" value="Unassembled WGS sequence"/>
</dbReference>
<feature type="region of interest" description="Disordered" evidence="1">
    <location>
        <begin position="57"/>
        <end position="105"/>
    </location>
</feature>
<feature type="compositionally biased region" description="Low complexity" evidence="1">
    <location>
        <begin position="122"/>
        <end position="141"/>
    </location>
</feature>
<evidence type="ECO:0000256" key="1">
    <source>
        <dbReference type="SAM" id="MobiDB-lite"/>
    </source>
</evidence>
<organism evidence="2 3">
    <name type="scientific">Comamonas jiangduensis</name>
    <dbReference type="NCBI Taxonomy" id="1194168"/>
    <lineage>
        <taxon>Bacteria</taxon>
        <taxon>Pseudomonadati</taxon>
        <taxon>Pseudomonadota</taxon>
        <taxon>Betaproteobacteria</taxon>
        <taxon>Burkholderiales</taxon>
        <taxon>Comamonadaceae</taxon>
        <taxon>Comamonas</taxon>
    </lineage>
</organism>
<comment type="caution">
    <text evidence="2">The sequence shown here is derived from an EMBL/GenBank/DDBJ whole genome shotgun (WGS) entry which is preliminary data.</text>
</comment>
<name>A0ABV4I8Y8_9BURK</name>
<evidence type="ECO:0000313" key="2">
    <source>
        <dbReference type="EMBL" id="MEZ2738319.1"/>
    </source>
</evidence>
<dbReference type="Pfam" id="PF11306">
    <property type="entry name" value="DUF3108"/>
    <property type="match status" value="1"/>
</dbReference>
<sequence>MSKRLVVGMTALVAVAHWALLFSPWFGPATPLQSSADTPNVLEAVWLPLPPPRPAATPAPVVRPLTPTPPKPRAPAPPATVQAPSTPSKTPIVDAPSSAPGTTLAATSNAPDILAALPPQAEELPPAEDPPASAAAAHSPSTGPRLHVQDAAGAPVTLALPSDGSTLAQHKLLRFQVAGFVKGMQYHAQAELEWHIDGNRYQARQRISAFILGSMEQTSQGLLTPLGLQPLEFTDRRFAKKRSVTLDWEAQQASFTPLQPATPIGPGTQDRLSVFLQLAAILHSTPDLRAAGTRLQVPTLGSRRMQIWTFEVQAPEILDLPGGAAPTLRLRRIPPAGEAEQALLWLDATQGYAPVRIHMEEPNGDVMDFVLQD</sequence>
<keyword evidence="3" id="KW-1185">Reference proteome</keyword>
<feature type="compositionally biased region" description="Pro residues" evidence="1">
    <location>
        <begin position="66"/>
        <end position="78"/>
    </location>
</feature>
<dbReference type="InterPro" id="IPR021457">
    <property type="entry name" value="DUF3108"/>
</dbReference>
<accession>A0ABV4I8Y8</accession>
<evidence type="ECO:0000313" key="3">
    <source>
        <dbReference type="Proteomes" id="UP001567350"/>
    </source>
</evidence>
<dbReference type="RefSeq" id="WP_370890357.1">
    <property type="nucleotide sequence ID" value="NZ_JBGJLR010000002.1"/>
</dbReference>
<gene>
    <name evidence="2" type="ORF">ACBP88_02415</name>
</gene>